<dbReference type="AlphaFoldDB" id="A0A9P4N1H1"/>
<protein>
    <recommendedName>
        <fullName evidence="3">F-box domain-containing protein</fullName>
    </recommendedName>
</protein>
<gene>
    <name evidence="1" type="ORF">CC78DRAFT_347557</name>
</gene>
<keyword evidence="2" id="KW-1185">Reference proteome</keyword>
<dbReference type="EMBL" id="ML986655">
    <property type="protein sequence ID" value="KAF2261553.1"/>
    <property type="molecule type" value="Genomic_DNA"/>
</dbReference>
<dbReference type="Proteomes" id="UP000800093">
    <property type="component" value="Unassembled WGS sequence"/>
</dbReference>
<name>A0A9P4N1H1_9PLEO</name>
<proteinExistence type="predicted"/>
<comment type="caution">
    <text evidence="1">The sequence shown here is derived from an EMBL/GenBank/DDBJ whole genome shotgun (WGS) entry which is preliminary data.</text>
</comment>
<sequence>MKLTELPDDVLIAVFSCFCFHCQHPEQFPHADTLGVRNDKKTLALLCRTCKSLGVVAQPILYHYYATGNLEKRTKLYEGEDGTEKQSLEPDFMPQFLRTITQHPELASHLKTLQFVHHSDGKIPGYSTAFDIVESLIEFSTANDLLSWSNDWLKTPIYKWSSGKRYYLHQWLAALVMVCAPQLQSVLLALESWVTFWESLGEGSHVKLPSIEVLGLIGSTLDYHFTELKNLYAAAPNLKTIYACDAAGWSANAPWSNHNSFEIGNGYDLQLANLRHLAISDLIPSNLGSLLPCVAQLEDLEYYWDRYELVEFSLVELLQPVKKSLRRLCISFLPHRDENIPNIFDDDGPDMRWPKWYPVPEIDYPPIDTLSDFDHLEDLQLDCRSIYRPEDRDRSDRLLRMLPRTIVRLRIFYLYRGMCQALSALASKAQKDFPHLVEIVVGVSEGTDPQYDEEIQQTREVIGVLEAANISVGWRTDPFGADARTMIPGATAGSRLVALPRVLDESM</sequence>
<organism evidence="1 2">
    <name type="scientific">Lojkania enalia</name>
    <dbReference type="NCBI Taxonomy" id="147567"/>
    <lineage>
        <taxon>Eukaryota</taxon>
        <taxon>Fungi</taxon>
        <taxon>Dikarya</taxon>
        <taxon>Ascomycota</taxon>
        <taxon>Pezizomycotina</taxon>
        <taxon>Dothideomycetes</taxon>
        <taxon>Pleosporomycetidae</taxon>
        <taxon>Pleosporales</taxon>
        <taxon>Pleosporales incertae sedis</taxon>
        <taxon>Lojkania</taxon>
    </lineage>
</organism>
<accession>A0A9P4N1H1</accession>
<dbReference type="OrthoDB" id="2520703at2759"/>
<reference evidence="2" key="1">
    <citation type="journal article" date="2020" name="Stud. Mycol.">
        <title>101 Dothideomycetes genomes: A test case for predicting lifestyles and emergence of pathogens.</title>
        <authorList>
            <person name="Haridas S."/>
            <person name="Albert R."/>
            <person name="Binder M."/>
            <person name="Bloem J."/>
            <person name="LaButti K."/>
            <person name="Salamov A."/>
            <person name="Andreopoulos B."/>
            <person name="Baker S."/>
            <person name="Barry K."/>
            <person name="Bills G."/>
            <person name="Bluhm B."/>
            <person name="Cannon C."/>
            <person name="Castanera R."/>
            <person name="Culley D."/>
            <person name="Daum C."/>
            <person name="Ezra D."/>
            <person name="Gonzalez J."/>
            <person name="Henrissat B."/>
            <person name="Kuo A."/>
            <person name="Liang C."/>
            <person name="Lipzen A."/>
            <person name="Lutzoni F."/>
            <person name="Magnuson J."/>
            <person name="Mondo S."/>
            <person name="Nolan M."/>
            <person name="Ohm R."/>
            <person name="Pangilinan J."/>
            <person name="Park H.-J."/>
            <person name="Ramirez L."/>
            <person name="Alfaro M."/>
            <person name="Sun H."/>
            <person name="Tritt A."/>
            <person name="Yoshinaga Y."/>
            <person name="Zwiers L.-H."/>
            <person name="Turgeon B."/>
            <person name="Goodwin S."/>
            <person name="Spatafora J."/>
            <person name="Crous P."/>
            <person name="Grigoriev I."/>
        </authorList>
    </citation>
    <scope>NUCLEOTIDE SEQUENCE [LARGE SCALE GENOMIC DNA]</scope>
    <source>
        <strain evidence="2">CBS 304.66</strain>
    </source>
</reference>
<evidence type="ECO:0000313" key="1">
    <source>
        <dbReference type="EMBL" id="KAF2261553.1"/>
    </source>
</evidence>
<evidence type="ECO:0008006" key="3">
    <source>
        <dbReference type="Google" id="ProtNLM"/>
    </source>
</evidence>
<evidence type="ECO:0000313" key="2">
    <source>
        <dbReference type="Proteomes" id="UP000800093"/>
    </source>
</evidence>